<feature type="transmembrane region" description="Helical" evidence="1">
    <location>
        <begin position="18"/>
        <end position="37"/>
    </location>
</feature>
<reference evidence="2" key="1">
    <citation type="submission" date="2018-05" db="EMBL/GenBank/DDBJ databases">
        <authorList>
            <person name="Lanie J.A."/>
            <person name="Ng W.-L."/>
            <person name="Kazmierczak K.M."/>
            <person name="Andrzejewski T.M."/>
            <person name="Davidsen T.M."/>
            <person name="Wayne K.J."/>
            <person name="Tettelin H."/>
            <person name="Glass J.I."/>
            <person name="Rusch D."/>
            <person name="Podicherti R."/>
            <person name="Tsui H.-C.T."/>
            <person name="Winkler M.E."/>
        </authorList>
    </citation>
    <scope>NUCLEOTIDE SEQUENCE</scope>
</reference>
<proteinExistence type="predicted"/>
<feature type="non-terminal residue" evidence="2">
    <location>
        <position position="1"/>
    </location>
</feature>
<gene>
    <name evidence="2" type="ORF">METZ01_LOCUS492857</name>
</gene>
<accession>A0A383D6U8</accession>
<keyword evidence="1" id="KW-0812">Transmembrane</keyword>
<name>A0A383D6U8_9ZZZZ</name>
<feature type="non-terminal residue" evidence="2">
    <location>
        <position position="43"/>
    </location>
</feature>
<dbReference type="EMBL" id="UINC01214668">
    <property type="protein sequence ID" value="SVE40003.1"/>
    <property type="molecule type" value="Genomic_DNA"/>
</dbReference>
<sequence length="43" mass="4833">VNVIRNSISDLIGNTPSYIFLFLIASTAIIVGIEWDISWHETI</sequence>
<keyword evidence="1" id="KW-0472">Membrane</keyword>
<protein>
    <submittedName>
        <fullName evidence="2">Uncharacterized protein</fullName>
    </submittedName>
</protein>
<evidence type="ECO:0000256" key="1">
    <source>
        <dbReference type="SAM" id="Phobius"/>
    </source>
</evidence>
<evidence type="ECO:0000313" key="2">
    <source>
        <dbReference type="EMBL" id="SVE40003.1"/>
    </source>
</evidence>
<keyword evidence="1" id="KW-1133">Transmembrane helix</keyword>
<organism evidence="2">
    <name type="scientific">marine metagenome</name>
    <dbReference type="NCBI Taxonomy" id="408172"/>
    <lineage>
        <taxon>unclassified sequences</taxon>
        <taxon>metagenomes</taxon>
        <taxon>ecological metagenomes</taxon>
    </lineage>
</organism>
<dbReference type="AlphaFoldDB" id="A0A383D6U8"/>